<comment type="function">
    <text evidence="1 6">Catalyzes the reversible cyclization of carbamoyl aspartate to dihydroorotate.</text>
</comment>
<dbReference type="UniPathway" id="UPA00070">
    <property type="reaction ID" value="UER00117"/>
</dbReference>
<evidence type="ECO:0000256" key="1">
    <source>
        <dbReference type="ARBA" id="ARBA00002368"/>
    </source>
</evidence>
<dbReference type="PROSITE" id="PS00482">
    <property type="entry name" value="DIHYDROOROTASE_1"/>
    <property type="match status" value="1"/>
</dbReference>
<reference evidence="8 9" key="1">
    <citation type="submission" date="2020-08" db="EMBL/GenBank/DDBJ databases">
        <title>Sequencing the genomes of 1000 actinobacteria strains.</title>
        <authorList>
            <person name="Klenk H.-P."/>
        </authorList>
    </citation>
    <scope>NUCLEOTIDE SEQUENCE [LARGE SCALE GENOMIC DNA]</scope>
    <source>
        <strain evidence="8 9">DSM 22242</strain>
    </source>
</reference>
<evidence type="ECO:0000313" key="8">
    <source>
        <dbReference type="EMBL" id="MBB3170714.1"/>
    </source>
</evidence>
<comment type="similarity">
    <text evidence="2 6">Belongs to the metallo-dependent hydrolases superfamily. DHOase family. Class I DHOase subfamily.</text>
</comment>
<dbReference type="CDD" id="cd01317">
    <property type="entry name" value="DHOase_IIa"/>
    <property type="match status" value="1"/>
</dbReference>
<dbReference type="InterPro" id="IPR004722">
    <property type="entry name" value="DHOase"/>
</dbReference>
<dbReference type="GeneID" id="93355761"/>
<dbReference type="SUPFAM" id="SSF51556">
    <property type="entry name" value="Metallo-dependent hydrolases"/>
    <property type="match status" value="1"/>
</dbReference>
<feature type="binding site" evidence="6">
    <location>
        <position position="152"/>
    </location>
    <ligand>
        <name>Zn(2+)</name>
        <dbReference type="ChEBI" id="CHEBI:29105"/>
        <label>1</label>
    </ligand>
</feature>
<dbReference type="NCBIfam" id="TIGR00857">
    <property type="entry name" value="pyrC_multi"/>
    <property type="match status" value="1"/>
</dbReference>
<feature type="binding site" evidence="6">
    <location>
        <position position="60"/>
    </location>
    <ligand>
        <name>Zn(2+)</name>
        <dbReference type="ChEBI" id="CHEBI:29105"/>
        <label>1</label>
    </ligand>
</feature>
<dbReference type="HAMAP" id="MF_00220_B">
    <property type="entry name" value="PyrC_classI_B"/>
    <property type="match status" value="1"/>
</dbReference>
<sequence length="430" mass="45943">MALMLKNARVIDPQVGLDEVCDILVRDGRIVEVGHNLTMEKGVERDLSGKVLVPGLVDIHVHLREPGGEQKEDIASGTRAAAHGGFTAVCAMPNTAPVIDNAMGVEYVKAVAAAKGKARVYVAGACSQGLKGETLSEMGDMVAHGASAFTDDGKGIQDAGMMRRVMDYASQFNRVVMVHAQDNGLVGDGQVNEGVASTRLGMLGWPAEGEEIEIARDIALCRLTGCPLHIQHVTTARGLDLVRAAKAEGLPVTCEVTPHHMFLTEDAITDEYQTCFKVNPPLRTAEDAAALVAGVADGTVDCIVTDHAPHTDWEKDREFELAPFGMTGLETSLGLVLTHLVNEGVIDFNRMVELMAVNPRQLMRDEPVKIEAGCVADFTVIDPEASWTVEAGDFYSRANNSGFIGAQLKGRATDTYVGGYATMEDGVVVE</sequence>
<comment type="cofactor">
    <cofactor evidence="6">
        <name>Zn(2+)</name>
        <dbReference type="ChEBI" id="CHEBI:29105"/>
    </cofactor>
    <text evidence="6">Binds 2 Zn(2+) ions per subunit.</text>
</comment>
<comment type="pathway">
    <text evidence="6">Pyrimidine metabolism; UMP biosynthesis via de novo pathway; (S)-dihydroorotate from bicarbonate: step 3/3.</text>
</comment>
<comment type="catalytic activity">
    <reaction evidence="6">
        <text>(S)-dihydroorotate + H2O = N-carbamoyl-L-aspartate + H(+)</text>
        <dbReference type="Rhea" id="RHEA:24296"/>
        <dbReference type="ChEBI" id="CHEBI:15377"/>
        <dbReference type="ChEBI" id="CHEBI:15378"/>
        <dbReference type="ChEBI" id="CHEBI:30864"/>
        <dbReference type="ChEBI" id="CHEBI:32814"/>
        <dbReference type="EC" id="3.5.2.3"/>
    </reaction>
</comment>
<feature type="binding site" evidence="6">
    <location>
        <begin position="324"/>
        <end position="325"/>
    </location>
    <ligand>
        <name>substrate</name>
    </ligand>
</feature>
<evidence type="ECO:0000256" key="3">
    <source>
        <dbReference type="ARBA" id="ARBA00022723"/>
    </source>
</evidence>
<dbReference type="AlphaFoldDB" id="A0A7W5GPR0"/>
<evidence type="ECO:0000256" key="5">
    <source>
        <dbReference type="ARBA" id="ARBA00022975"/>
    </source>
</evidence>
<organism evidence="8 9">
    <name type="scientific">Parvibacter caecicola</name>
    <dbReference type="NCBI Taxonomy" id="747645"/>
    <lineage>
        <taxon>Bacteria</taxon>
        <taxon>Bacillati</taxon>
        <taxon>Actinomycetota</taxon>
        <taxon>Coriobacteriia</taxon>
        <taxon>Coriobacteriales</taxon>
        <taxon>Coriobacteriaceae</taxon>
        <taxon>Parvibacter</taxon>
    </lineage>
</organism>
<dbReference type="EC" id="3.5.2.3" evidence="6"/>
<dbReference type="GO" id="GO:0008270">
    <property type="term" value="F:zinc ion binding"/>
    <property type="evidence" value="ECO:0007669"/>
    <property type="project" value="UniProtKB-UniRule"/>
</dbReference>
<dbReference type="InterPro" id="IPR011059">
    <property type="entry name" value="Metal-dep_hydrolase_composite"/>
</dbReference>
<feature type="binding site" evidence="6">
    <location>
        <position position="179"/>
    </location>
    <ligand>
        <name>Zn(2+)</name>
        <dbReference type="ChEBI" id="CHEBI:29105"/>
        <label>2</label>
    </ligand>
</feature>
<keyword evidence="3 6" id="KW-0479">Metal-binding</keyword>
<gene>
    <name evidence="6" type="primary">pyrC</name>
    <name evidence="8" type="ORF">FHR31_000494</name>
</gene>
<keyword evidence="5 6" id="KW-0665">Pyrimidine biosynthesis</keyword>
<dbReference type="Proteomes" id="UP000530850">
    <property type="component" value="Unassembled WGS sequence"/>
</dbReference>
<feature type="binding site" evidence="6">
    <location>
        <position position="310"/>
    </location>
    <ligand>
        <name>substrate</name>
    </ligand>
</feature>
<dbReference type="InterPro" id="IPR032466">
    <property type="entry name" value="Metal_Hydrolase"/>
</dbReference>
<dbReference type="Gene3D" id="2.30.40.10">
    <property type="entry name" value="Urease, subunit C, domain 1"/>
    <property type="match status" value="1"/>
</dbReference>
<feature type="binding site" evidence="6">
    <location>
        <position position="306"/>
    </location>
    <ligand>
        <name>Zn(2+)</name>
        <dbReference type="ChEBI" id="CHEBI:29105"/>
        <label>1</label>
    </ligand>
</feature>
<protein>
    <recommendedName>
        <fullName evidence="6">Dihydroorotase</fullName>
        <shortName evidence="6">DHOase</shortName>
        <ecNumber evidence="6">3.5.2.3</ecNumber>
    </recommendedName>
</protein>
<dbReference type="InterPro" id="IPR002195">
    <property type="entry name" value="Dihydroorotase_CS"/>
</dbReference>
<dbReference type="GO" id="GO:0044205">
    <property type="term" value="P:'de novo' UMP biosynthetic process"/>
    <property type="evidence" value="ECO:0007669"/>
    <property type="project" value="UniProtKB-UniRule"/>
</dbReference>
<feature type="active site" evidence="6">
    <location>
        <position position="306"/>
    </location>
</feature>
<evidence type="ECO:0000259" key="7">
    <source>
        <dbReference type="Pfam" id="PF12890"/>
    </source>
</evidence>
<feature type="binding site" evidence="6">
    <location>
        <position position="94"/>
    </location>
    <ligand>
        <name>substrate</name>
    </ligand>
</feature>
<dbReference type="EMBL" id="JACHYA010000001">
    <property type="protein sequence ID" value="MBB3170714.1"/>
    <property type="molecule type" value="Genomic_DNA"/>
</dbReference>
<dbReference type="Gene3D" id="3.20.20.140">
    <property type="entry name" value="Metal-dependent hydrolases"/>
    <property type="match status" value="1"/>
</dbReference>
<dbReference type="InterPro" id="IPR024403">
    <property type="entry name" value="DHOase_cat"/>
</dbReference>
<name>A0A7W5GPR0_9ACTN</name>
<comment type="caution">
    <text evidence="8">The sequence shown here is derived from an EMBL/GenBank/DDBJ whole genome shotgun (WGS) entry which is preliminary data.</text>
</comment>
<keyword evidence="4 6" id="KW-0378">Hydrolase</keyword>
<feature type="binding site" evidence="6">
    <location>
        <position position="152"/>
    </location>
    <ligand>
        <name>Zn(2+)</name>
        <dbReference type="ChEBI" id="CHEBI:29105"/>
        <label>2</label>
    </ligand>
</feature>
<dbReference type="PANTHER" id="PTHR43668">
    <property type="entry name" value="ALLANTOINASE"/>
    <property type="match status" value="1"/>
</dbReference>
<feature type="binding site" evidence="6">
    <location>
        <position position="62"/>
    </location>
    <ligand>
        <name>Zn(2+)</name>
        <dbReference type="ChEBI" id="CHEBI:29105"/>
        <label>1</label>
    </ligand>
</feature>
<dbReference type="GO" id="GO:0004038">
    <property type="term" value="F:allantoinase activity"/>
    <property type="evidence" value="ECO:0007669"/>
    <property type="project" value="TreeGrafter"/>
</dbReference>
<dbReference type="GO" id="GO:0005737">
    <property type="term" value="C:cytoplasm"/>
    <property type="evidence" value="ECO:0007669"/>
    <property type="project" value="TreeGrafter"/>
</dbReference>
<dbReference type="Pfam" id="PF12890">
    <property type="entry name" value="DHOase"/>
    <property type="match status" value="1"/>
</dbReference>
<evidence type="ECO:0000313" key="9">
    <source>
        <dbReference type="Proteomes" id="UP000530850"/>
    </source>
</evidence>
<keyword evidence="6" id="KW-0862">Zinc</keyword>
<dbReference type="RefSeq" id="WP_123184463.1">
    <property type="nucleotide sequence ID" value="NZ_JACHYA010000001.1"/>
</dbReference>
<dbReference type="GO" id="GO:0006145">
    <property type="term" value="P:purine nucleobase catabolic process"/>
    <property type="evidence" value="ECO:0007669"/>
    <property type="project" value="TreeGrafter"/>
</dbReference>
<feature type="binding site" evidence="6">
    <location>
        <position position="232"/>
    </location>
    <ligand>
        <name>Zn(2+)</name>
        <dbReference type="ChEBI" id="CHEBI:29105"/>
        <label>2</label>
    </ligand>
</feature>
<dbReference type="GO" id="GO:0004151">
    <property type="term" value="F:dihydroorotase activity"/>
    <property type="evidence" value="ECO:0007669"/>
    <property type="project" value="UniProtKB-UniRule"/>
</dbReference>
<evidence type="ECO:0000256" key="4">
    <source>
        <dbReference type="ARBA" id="ARBA00022801"/>
    </source>
</evidence>
<feature type="binding site" evidence="6">
    <location>
        <position position="279"/>
    </location>
    <ligand>
        <name>substrate</name>
    </ligand>
</feature>
<proteinExistence type="inferred from homology"/>
<evidence type="ECO:0000256" key="6">
    <source>
        <dbReference type="HAMAP-Rule" id="MF_00220"/>
    </source>
</evidence>
<accession>A0A7W5GPR0</accession>
<feature type="binding site" evidence="6">
    <location>
        <begin position="62"/>
        <end position="64"/>
    </location>
    <ligand>
        <name>substrate</name>
    </ligand>
</feature>
<dbReference type="InterPro" id="IPR050138">
    <property type="entry name" value="DHOase/Allantoinase_Hydrolase"/>
</dbReference>
<evidence type="ECO:0000256" key="2">
    <source>
        <dbReference type="ARBA" id="ARBA00010286"/>
    </source>
</evidence>
<dbReference type="SUPFAM" id="SSF51338">
    <property type="entry name" value="Composite domain of metallo-dependent hydrolases"/>
    <property type="match status" value="1"/>
</dbReference>
<feature type="domain" description="Dihydroorotase catalytic" evidence="7">
    <location>
        <begin position="49"/>
        <end position="235"/>
    </location>
</feature>
<dbReference type="PROSITE" id="PS00483">
    <property type="entry name" value="DIHYDROOROTASE_2"/>
    <property type="match status" value="1"/>
</dbReference>
<dbReference type="PANTHER" id="PTHR43668:SF2">
    <property type="entry name" value="ALLANTOINASE"/>
    <property type="match status" value="1"/>
</dbReference>